<accession>A0ABY0ZJE3</accession>
<gene>
    <name evidence="1" type="ORF">SAMN04490188_5916</name>
</gene>
<keyword evidence="2" id="KW-1185">Reference proteome</keyword>
<dbReference type="Proteomes" id="UP000183915">
    <property type="component" value="Unassembled WGS sequence"/>
</dbReference>
<evidence type="ECO:0000313" key="1">
    <source>
        <dbReference type="EMBL" id="SEE81891.1"/>
    </source>
</evidence>
<comment type="caution">
    <text evidence="1">The sequence shown here is derived from an EMBL/GenBank/DDBJ whole genome shotgun (WGS) entry which is preliminary data.</text>
</comment>
<sequence length="143" mass="16157">MNTLKYLSHSELYALAERSHSVRDVCICTKKILVGWESPLISLPETLLVDIGTLMYDVEEVMTLTEYHPSDTNYWSLDAPIAPLYFPYNLCKISECSICGRCFLRYTESGAYHMENRIRSLDPSLIISAPLPQIVEASSSTVT</sequence>
<proteinExistence type="predicted"/>
<organism evidence="1 2">
    <name type="scientific">Pseudomonas kilonensis</name>
    <dbReference type="NCBI Taxonomy" id="132476"/>
    <lineage>
        <taxon>Bacteria</taxon>
        <taxon>Pseudomonadati</taxon>
        <taxon>Pseudomonadota</taxon>
        <taxon>Gammaproteobacteria</taxon>
        <taxon>Pseudomonadales</taxon>
        <taxon>Pseudomonadaceae</taxon>
        <taxon>Pseudomonas</taxon>
    </lineage>
</organism>
<evidence type="ECO:0000313" key="2">
    <source>
        <dbReference type="Proteomes" id="UP000183915"/>
    </source>
</evidence>
<name>A0ABY0ZJE3_9PSED</name>
<dbReference type="EMBL" id="FNTT01000002">
    <property type="protein sequence ID" value="SEE81891.1"/>
    <property type="molecule type" value="Genomic_DNA"/>
</dbReference>
<reference evidence="1 2" key="1">
    <citation type="submission" date="2016-10" db="EMBL/GenBank/DDBJ databases">
        <authorList>
            <person name="Varghese N."/>
            <person name="Submissions S."/>
        </authorList>
    </citation>
    <scope>NUCLEOTIDE SEQUENCE [LARGE SCALE GENOMIC DNA]</scope>
    <source>
        <strain evidence="1 2">BS3780</strain>
    </source>
</reference>
<protein>
    <recommendedName>
        <fullName evidence="3">F-box domain-containing protein</fullName>
    </recommendedName>
</protein>
<evidence type="ECO:0008006" key="3">
    <source>
        <dbReference type="Google" id="ProtNLM"/>
    </source>
</evidence>